<dbReference type="Pfam" id="PF04402">
    <property type="entry name" value="SIMPL"/>
    <property type="match status" value="1"/>
</dbReference>
<feature type="signal peptide" evidence="1">
    <location>
        <begin position="1"/>
        <end position="21"/>
    </location>
</feature>
<protein>
    <submittedName>
        <fullName evidence="2">SIMPL domain-containing protein</fullName>
    </submittedName>
</protein>
<proteinExistence type="predicted"/>
<keyword evidence="3" id="KW-1185">Reference proteome</keyword>
<dbReference type="RefSeq" id="WP_243537853.1">
    <property type="nucleotide sequence ID" value="NZ_CP093442.1"/>
</dbReference>
<name>A0ABY4C964_9BACT</name>
<evidence type="ECO:0000313" key="3">
    <source>
        <dbReference type="Proteomes" id="UP000830116"/>
    </source>
</evidence>
<dbReference type="Gene3D" id="3.30.110.170">
    <property type="entry name" value="Protein of unknown function (DUF541), domain 1"/>
    <property type="match status" value="1"/>
</dbReference>
<dbReference type="PANTHER" id="PTHR34387:SF2">
    <property type="entry name" value="SLR1258 PROTEIN"/>
    <property type="match status" value="1"/>
</dbReference>
<reference evidence="2" key="1">
    <citation type="submission" date="2022-03" db="EMBL/GenBank/DDBJ databases">
        <title>Genome Identification and Characterization of new species Bdellovibrio reynosense LBG001 sp. nov. from a Mexico soil sample.</title>
        <authorList>
            <person name="Camilli A."/>
            <person name="Ajao Y."/>
            <person name="Guo X."/>
        </authorList>
    </citation>
    <scope>NUCLEOTIDE SEQUENCE</scope>
    <source>
        <strain evidence="2">LBG001</strain>
    </source>
</reference>
<evidence type="ECO:0000256" key="1">
    <source>
        <dbReference type="SAM" id="SignalP"/>
    </source>
</evidence>
<sequence>MNKLLIAALTVSFLVVGQAQAEDRFIVVNGVAEKSLDPNMVTMTVEVWSKAVTAKQAQQMAAQQFKLIKKSFEDFKIRKEDIQTENYSLNPEMVWDDKSRTNKMTGFRVSQALSVTVRKIEDTGNFIDSLVADKGTKDAGVNINNIFWDSDKRQEAETLALADAVQAAKTKAQEIAKAAGVKIKGVSKISHSTAPVQPIQPFRGMMKASYDAASTSTEMSAGQIKVKVEVTSEYEI</sequence>
<dbReference type="PANTHER" id="PTHR34387">
    <property type="entry name" value="SLR1258 PROTEIN"/>
    <property type="match status" value="1"/>
</dbReference>
<dbReference type="InterPro" id="IPR007497">
    <property type="entry name" value="SIMPL/DUF541"/>
</dbReference>
<dbReference type="InterPro" id="IPR052022">
    <property type="entry name" value="26kDa_periplasmic_antigen"/>
</dbReference>
<dbReference type="Proteomes" id="UP000830116">
    <property type="component" value="Chromosome"/>
</dbReference>
<keyword evidence="1" id="KW-0732">Signal</keyword>
<organism evidence="2 3">
    <name type="scientific">Bdellovibrio reynosensis</name>
    <dbReference type="NCBI Taxonomy" id="2835041"/>
    <lineage>
        <taxon>Bacteria</taxon>
        <taxon>Pseudomonadati</taxon>
        <taxon>Bdellovibrionota</taxon>
        <taxon>Bdellovibrionia</taxon>
        <taxon>Bdellovibrionales</taxon>
        <taxon>Pseudobdellovibrionaceae</taxon>
        <taxon>Bdellovibrio</taxon>
    </lineage>
</organism>
<gene>
    <name evidence="2" type="ORF">MNR06_00405</name>
</gene>
<dbReference type="Gene3D" id="3.30.70.2970">
    <property type="entry name" value="Protein of unknown function (DUF541), domain 2"/>
    <property type="match status" value="1"/>
</dbReference>
<dbReference type="EMBL" id="CP093442">
    <property type="protein sequence ID" value="UOF01413.1"/>
    <property type="molecule type" value="Genomic_DNA"/>
</dbReference>
<evidence type="ECO:0000313" key="2">
    <source>
        <dbReference type="EMBL" id="UOF01413.1"/>
    </source>
</evidence>
<accession>A0ABY4C964</accession>
<feature type="chain" id="PRO_5045778645" evidence="1">
    <location>
        <begin position="22"/>
        <end position="236"/>
    </location>
</feature>